<dbReference type="Proteomes" id="UP000309667">
    <property type="component" value="Unassembled WGS sequence"/>
</dbReference>
<dbReference type="CDD" id="cd04301">
    <property type="entry name" value="NAT_SF"/>
    <property type="match status" value="1"/>
</dbReference>
<keyword evidence="2" id="KW-1185">Reference proteome</keyword>
<proteinExistence type="predicted"/>
<dbReference type="Gene3D" id="3.40.630.30">
    <property type="match status" value="1"/>
</dbReference>
<accession>A0ABY2R281</accession>
<evidence type="ECO:0000313" key="2">
    <source>
        <dbReference type="Proteomes" id="UP000309667"/>
    </source>
</evidence>
<name>A0ABY2R281_9HYPH</name>
<protein>
    <submittedName>
        <fullName evidence="1">GNAT family N-acetyltransferase</fullName>
    </submittedName>
</protein>
<evidence type="ECO:0000313" key="1">
    <source>
        <dbReference type="EMBL" id="THV17284.1"/>
    </source>
</evidence>
<dbReference type="Pfam" id="PF13527">
    <property type="entry name" value="Acetyltransf_9"/>
    <property type="match status" value="1"/>
</dbReference>
<dbReference type="SUPFAM" id="SSF55729">
    <property type="entry name" value="Acyl-CoA N-acyltransferases (Nat)"/>
    <property type="match status" value="1"/>
</dbReference>
<dbReference type="RefSeq" id="WP_136556892.1">
    <property type="nucleotide sequence ID" value="NZ_STGT01000001.1"/>
</dbReference>
<comment type="caution">
    <text evidence="1">The sequence shown here is derived from an EMBL/GenBank/DDBJ whole genome shotgun (WGS) entry which is preliminary data.</text>
</comment>
<dbReference type="InterPro" id="IPR016181">
    <property type="entry name" value="Acyl_CoA_acyltransferase"/>
</dbReference>
<gene>
    <name evidence="1" type="ORF">E9677_04685</name>
</gene>
<dbReference type="EMBL" id="STGT01000001">
    <property type="protein sequence ID" value="THV17284.1"/>
    <property type="molecule type" value="Genomic_DNA"/>
</dbReference>
<organism evidence="1 2">
    <name type="scientific">Rhizobium rhizophilum</name>
    <dbReference type="NCBI Taxonomy" id="1850373"/>
    <lineage>
        <taxon>Bacteria</taxon>
        <taxon>Pseudomonadati</taxon>
        <taxon>Pseudomonadota</taxon>
        <taxon>Alphaproteobacteria</taxon>
        <taxon>Hyphomicrobiales</taxon>
        <taxon>Rhizobiaceae</taxon>
        <taxon>Rhizobium/Agrobacterium group</taxon>
        <taxon>Rhizobium</taxon>
    </lineage>
</organism>
<reference evidence="1 2" key="1">
    <citation type="submission" date="2019-04" db="EMBL/GenBank/DDBJ databases">
        <title>Genome sequence of strain 7209-2.</title>
        <authorList>
            <person name="Gao J."/>
            <person name="Sun J."/>
        </authorList>
    </citation>
    <scope>NUCLEOTIDE SEQUENCE [LARGE SCALE GENOMIC DNA]</scope>
    <source>
        <strain evidence="1 2">7209-2</strain>
    </source>
</reference>
<sequence>MSEDRLTLRQNYFGDAAAFQALADLLHDVFGIDIGLQDRLGGPDPSSMPFGYFDEAGRCIANFSAFAMPLVVEGRVVKAAGFQSGAVRPAFRGRGLYRDLMHRAFAWADAQGFEAGILLTDKPDLYRAFGFQVFQQFRFSGNLPQSSSTEVNTRDLDLTNPDDIALTLSILADRQPVSSSLAIVRQSEMFVLNTLFDPEVRLSYLPTLDAIIAWKICSEVMHMLDIVARQIPSMSEIRAVMGLLPDRVDVFFPTDRLGWIGDARPYDGSCALMVRGLQPSDIPTPSMLSPMADF</sequence>